<name>A0A7T5RK32_9BACT</name>
<reference evidence="1 2" key="1">
    <citation type="submission" date="2020-07" db="EMBL/GenBank/DDBJ databases">
        <title>Huge and variable diversity of episymbiotic CPR bacteria and DPANN archaea in groundwater ecosystems.</title>
        <authorList>
            <person name="He C.Y."/>
            <person name="Keren R."/>
            <person name="Whittaker M."/>
            <person name="Farag I.F."/>
            <person name="Doudna J."/>
            <person name="Cate J.H.D."/>
            <person name="Banfield J.F."/>
        </authorList>
    </citation>
    <scope>NUCLEOTIDE SEQUENCE [LARGE SCALE GENOMIC DNA]</scope>
    <source>
        <strain evidence="1">NC_groundwater_541_Ag_S-0.1um_46_50</strain>
    </source>
</reference>
<accession>A0A7T5RK32</accession>
<protein>
    <recommendedName>
        <fullName evidence="3">Apea-like HEPN domain-containing protein</fullName>
    </recommendedName>
</protein>
<evidence type="ECO:0008006" key="3">
    <source>
        <dbReference type="Google" id="ProtNLM"/>
    </source>
</evidence>
<organism evidence="1 2">
    <name type="scientific">Candidatus Sungiibacteriota bacterium</name>
    <dbReference type="NCBI Taxonomy" id="2750080"/>
    <lineage>
        <taxon>Bacteria</taxon>
        <taxon>Candidatus Sungiibacteriota</taxon>
    </lineage>
</organism>
<evidence type="ECO:0000313" key="1">
    <source>
        <dbReference type="EMBL" id="QQG45567.1"/>
    </source>
</evidence>
<dbReference type="Proteomes" id="UP000595618">
    <property type="component" value="Chromosome"/>
</dbReference>
<dbReference type="EMBL" id="CP066690">
    <property type="protein sequence ID" value="QQG45567.1"/>
    <property type="molecule type" value="Genomic_DNA"/>
</dbReference>
<proteinExistence type="predicted"/>
<sequence>MLLNFKPIDGRYNTIGEWKPLIYVGDSSPIQREVRELCKNEKDKRIDGCLFYIAITSHQVIEFVVVTNFEIPNDFITTTVGKLKIELHKIAMPVPPNSHGYNTVVYDGTAYLLDHEIETIRDALDVIGVLVNRMAFRIRAKAIWFQKYDVYGAGHGKSDLSDEDFEELRQYMLGLKTADAAFIDTAISWYTTGRSATNESTQFMNYYIAVESLAIVFVDGMLDASKEFGIEVPSASERKQCTAECIRRLHDALYQADPSGFVTGSYSQCIRSLRAKTELALAKVFGEDHEFTKGFFDSSEGKSIYRLRNDLAHGNFNLIDRDELHQIRNKLPLLEDIAFAFIMRLSLGKNQKYKKANRFSMSIKFDSPRDTKIASNLNMFPRKDWRIQWEWLI</sequence>
<dbReference type="AlphaFoldDB" id="A0A7T5RK32"/>
<gene>
    <name evidence="1" type="ORF">HYW89_01400</name>
</gene>
<evidence type="ECO:0000313" key="2">
    <source>
        <dbReference type="Proteomes" id="UP000595618"/>
    </source>
</evidence>